<evidence type="ECO:0000313" key="4">
    <source>
        <dbReference type="EMBL" id="CAK7230835.1"/>
    </source>
</evidence>
<keyword evidence="5" id="KW-1185">Reference proteome</keyword>
<feature type="region of interest" description="Disordered" evidence="1">
    <location>
        <begin position="637"/>
        <end position="656"/>
    </location>
</feature>
<feature type="signal peptide" evidence="3">
    <location>
        <begin position="1"/>
        <end position="17"/>
    </location>
</feature>
<keyword evidence="2" id="KW-0472">Membrane</keyword>
<feature type="chain" id="PRO_5045947299" description="Arylsulfotransferase" evidence="3">
    <location>
        <begin position="18"/>
        <end position="656"/>
    </location>
</feature>
<evidence type="ECO:0000313" key="5">
    <source>
        <dbReference type="Proteomes" id="UP001642482"/>
    </source>
</evidence>
<feature type="transmembrane region" description="Helical" evidence="2">
    <location>
        <begin position="601"/>
        <end position="618"/>
    </location>
</feature>
<dbReference type="EMBL" id="CAWUHD010000097">
    <property type="protein sequence ID" value="CAK7230835.1"/>
    <property type="molecule type" value="Genomic_DNA"/>
</dbReference>
<dbReference type="PANTHER" id="PTHR35340">
    <property type="entry name" value="PQQ ENZYME REPEAT PROTEIN-RELATED"/>
    <property type="match status" value="1"/>
</dbReference>
<feature type="transmembrane region" description="Helical" evidence="2">
    <location>
        <begin position="566"/>
        <end position="589"/>
    </location>
</feature>
<evidence type="ECO:0000256" key="1">
    <source>
        <dbReference type="SAM" id="MobiDB-lite"/>
    </source>
</evidence>
<evidence type="ECO:0008006" key="6">
    <source>
        <dbReference type="Google" id="ProtNLM"/>
    </source>
</evidence>
<organism evidence="4 5">
    <name type="scientific">Sporothrix eucalyptigena</name>
    <dbReference type="NCBI Taxonomy" id="1812306"/>
    <lineage>
        <taxon>Eukaryota</taxon>
        <taxon>Fungi</taxon>
        <taxon>Dikarya</taxon>
        <taxon>Ascomycota</taxon>
        <taxon>Pezizomycotina</taxon>
        <taxon>Sordariomycetes</taxon>
        <taxon>Sordariomycetidae</taxon>
        <taxon>Ophiostomatales</taxon>
        <taxon>Ophiostomataceae</taxon>
        <taxon>Sporothrix</taxon>
    </lineage>
</organism>
<dbReference type="InterPro" id="IPR039535">
    <property type="entry name" value="ASST-like"/>
</dbReference>
<dbReference type="Pfam" id="PF14269">
    <property type="entry name" value="Arylsulfotran_2"/>
    <property type="match status" value="1"/>
</dbReference>
<accession>A0ABP0CGT0</accession>
<keyword evidence="2" id="KW-1133">Transmembrane helix</keyword>
<dbReference type="PANTHER" id="PTHR35340:SF5">
    <property type="entry name" value="ASST-DOMAIN-CONTAINING PROTEIN"/>
    <property type="match status" value="1"/>
</dbReference>
<gene>
    <name evidence="4" type="ORF">SEUCBS140593_007720</name>
</gene>
<keyword evidence="2" id="KW-0812">Transmembrane</keyword>
<protein>
    <recommendedName>
        <fullName evidence="6">Arylsulfotransferase</fullName>
    </recommendedName>
</protein>
<dbReference type="Proteomes" id="UP001642482">
    <property type="component" value="Unassembled WGS sequence"/>
</dbReference>
<name>A0ABP0CGT0_9PEZI</name>
<keyword evidence="3" id="KW-0732">Signal</keyword>
<proteinExistence type="predicted"/>
<dbReference type="InterPro" id="IPR053143">
    <property type="entry name" value="Arylsulfate_ST"/>
</dbReference>
<reference evidence="4 5" key="1">
    <citation type="submission" date="2024-01" db="EMBL/GenBank/DDBJ databases">
        <authorList>
            <person name="Allen C."/>
            <person name="Tagirdzhanova G."/>
        </authorList>
    </citation>
    <scope>NUCLEOTIDE SEQUENCE [LARGE SCALE GENOMIC DNA]</scope>
</reference>
<evidence type="ECO:0000256" key="2">
    <source>
        <dbReference type="SAM" id="Phobius"/>
    </source>
</evidence>
<evidence type="ECO:0000256" key="3">
    <source>
        <dbReference type="SAM" id="SignalP"/>
    </source>
</evidence>
<comment type="caution">
    <text evidence="4">The sequence shown here is derived from an EMBL/GenBank/DDBJ whole genome shotgun (WGS) entry which is preliminary data.</text>
</comment>
<sequence>MHSRWLAALFVQTLGQASLSTASPSSSSSISTAPFQGTPDDAFWYDWGWYGFRPLQHFQSFGASPSRPYLLQHDPRCSAKKDDKDTSEGDDLIFVAPRGLSVSTPAPTIYDTRGNLVWMDTQWGQAMGVTVQQYRGEDFLTFWHGTDNGTFGEGMYYMLNSSYDVVHTVRPAPMHPGEEALLGDLHDFVITDEGTALMTLYQKRRHDLTAGFGIKDGWIFDSLFQEIDIATGKLLFSWRASDHFPIHDTLAPLKWGFGRRSDKAFDFFHINSLDKTPTGDYLVSSRYMCAVACISGSTGAVLWQLGGRHNSFVDASDGQATNIHWQHHAVWHEDMQELTLFDNGAYDKLVTASHSRGLRIRLTGIGGDDDDDDAQPTAELVQEYVSPDSLLAPSQGSVQILEDTNTVLVGWGHVPAYTEFAADDGTALCDVHLCPLGFSTFGWCKNYRAFKHRWVGRPATLPSAAMRPAEQAVYVSWNGATEVRHWQLEIATTSTKGATYVKHGEPVEKDGFEARISVPAEAKSVRIAALDRTGRVLAYSAAMSTSKKTAVKTMYSPPPKETLHQVLFRFAAFITLGVVGALVLVYLIVRYRVVLLSHVRRIASAAGMAVISVAARVLPRRNYRYEALPTTTSAMAEIGSGRLGGGGSSPEDSREV</sequence>